<dbReference type="GO" id="GO:0005829">
    <property type="term" value="C:cytosol"/>
    <property type="evidence" value="ECO:0007669"/>
    <property type="project" value="TreeGrafter"/>
</dbReference>
<organism evidence="6 7">
    <name type="scientific">Halospina denitrificans</name>
    <dbReference type="NCBI Taxonomy" id="332522"/>
    <lineage>
        <taxon>Bacteria</taxon>
        <taxon>Pseudomonadati</taxon>
        <taxon>Pseudomonadota</taxon>
        <taxon>Gammaproteobacteria</taxon>
        <taxon>Halospina</taxon>
    </lineage>
</organism>
<dbReference type="Proteomes" id="UP000295830">
    <property type="component" value="Unassembled WGS sequence"/>
</dbReference>
<comment type="function">
    <text evidence="3">The glycine cleavage system catalyzes the degradation of glycine. The H protein shuttles the methylamine group of glycine from the P protein to the T protein.</text>
</comment>
<dbReference type="InterPro" id="IPR002930">
    <property type="entry name" value="GCV_H"/>
</dbReference>
<evidence type="ECO:0000256" key="1">
    <source>
        <dbReference type="ARBA" id="ARBA00009249"/>
    </source>
</evidence>
<keyword evidence="2 3" id="KW-0450">Lipoyl</keyword>
<reference evidence="6 7" key="1">
    <citation type="submission" date="2019-03" db="EMBL/GenBank/DDBJ databases">
        <title>Genomic Encyclopedia of Type Strains, Phase IV (KMG-IV): sequencing the most valuable type-strain genomes for metagenomic binning, comparative biology and taxonomic classification.</title>
        <authorList>
            <person name="Goeker M."/>
        </authorList>
    </citation>
    <scope>NUCLEOTIDE SEQUENCE [LARGE SCALE GENOMIC DNA]</scope>
    <source>
        <strain evidence="6 7">DSM 15505</strain>
    </source>
</reference>
<keyword evidence="7" id="KW-1185">Reference proteome</keyword>
<comment type="subunit">
    <text evidence="3">The glycine cleavage system is composed of four proteins: P, T, L and H.</text>
</comment>
<dbReference type="NCBIfam" id="NF002270">
    <property type="entry name" value="PRK01202.1"/>
    <property type="match status" value="1"/>
</dbReference>
<dbReference type="EMBL" id="SOAX01000005">
    <property type="protein sequence ID" value="TDT39316.1"/>
    <property type="molecule type" value="Genomic_DNA"/>
</dbReference>
<feature type="domain" description="Lipoyl-binding" evidence="5">
    <location>
        <begin position="24"/>
        <end position="106"/>
    </location>
</feature>
<comment type="cofactor">
    <cofactor evidence="3">
        <name>(R)-lipoate</name>
        <dbReference type="ChEBI" id="CHEBI:83088"/>
    </cofactor>
    <text evidence="3">Binds 1 lipoyl cofactor covalently.</text>
</comment>
<dbReference type="AlphaFoldDB" id="A0A4R7JP05"/>
<dbReference type="GO" id="GO:0005960">
    <property type="term" value="C:glycine cleavage complex"/>
    <property type="evidence" value="ECO:0007669"/>
    <property type="project" value="InterPro"/>
</dbReference>
<dbReference type="Gene3D" id="2.40.50.100">
    <property type="match status" value="1"/>
</dbReference>
<dbReference type="OrthoDB" id="9796712at2"/>
<gene>
    <name evidence="3" type="primary">gcvH</name>
    <name evidence="6" type="ORF">DES49_2234</name>
</gene>
<evidence type="ECO:0000256" key="3">
    <source>
        <dbReference type="HAMAP-Rule" id="MF_00272"/>
    </source>
</evidence>
<dbReference type="SUPFAM" id="SSF51230">
    <property type="entry name" value="Single hybrid motif"/>
    <property type="match status" value="1"/>
</dbReference>
<dbReference type="GO" id="GO:0019464">
    <property type="term" value="P:glycine decarboxylation via glycine cleavage system"/>
    <property type="evidence" value="ECO:0007669"/>
    <property type="project" value="UniProtKB-UniRule"/>
</dbReference>
<evidence type="ECO:0000313" key="6">
    <source>
        <dbReference type="EMBL" id="TDT39316.1"/>
    </source>
</evidence>
<evidence type="ECO:0000313" key="7">
    <source>
        <dbReference type="Proteomes" id="UP000295830"/>
    </source>
</evidence>
<dbReference type="PROSITE" id="PS50968">
    <property type="entry name" value="BIOTINYL_LIPOYL"/>
    <property type="match status" value="1"/>
</dbReference>
<dbReference type="HAMAP" id="MF_00272">
    <property type="entry name" value="GcvH"/>
    <property type="match status" value="1"/>
</dbReference>
<comment type="caution">
    <text evidence="6">The sequence shown here is derived from an EMBL/GenBank/DDBJ whole genome shotgun (WGS) entry which is preliminary data.</text>
</comment>
<comment type="similarity">
    <text evidence="1 3">Belongs to the GcvH family.</text>
</comment>
<evidence type="ECO:0000256" key="2">
    <source>
        <dbReference type="ARBA" id="ARBA00022823"/>
    </source>
</evidence>
<dbReference type="InterPro" id="IPR017453">
    <property type="entry name" value="GCV_H_sub"/>
</dbReference>
<proteinExistence type="inferred from homology"/>
<evidence type="ECO:0000256" key="4">
    <source>
        <dbReference type="PIRSR" id="PIRSR617453-50"/>
    </source>
</evidence>
<dbReference type="InterPro" id="IPR033753">
    <property type="entry name" value="GCV_H/Fam206"/>
</dbReference>
<dbReference type="PANTHER" id="PTHR11715">
    <property type="entry name" value="GLYCINE CLEAVAGE SYSTEM H PROTEIN"/>
    <property type="match status" value="1"/>
</dbReference>
<dbReference type="InterPro" id="IPR000089">
    <property type="entry name" value="Biotin_lipoyl"/>
</dbReference>
<accession>A0A4R7JP05</accession>
<dbReference type="RefSeq" id="WP_133736491.1">
    <property type="nucleotide sequence ID" value="NZ_SOAX01000005.1"/>
</dbReference>
<dbReference type="PANTHER" id="PTHR11715:SF3">
    <property type="entry name" value="GLYCINE CLEAVAGE SYSTEM H PROTEIN-RELATED"/>
    <property type="match status" value="1"/>
</dbReference>
<dbReference type="Pfam" id="PF01597">
    <property type="entry name" value="GCV_H"/>
    <property type="match status" value="1"/>
</dbReference>
<dbReference type="InterPro" id="IPR011053">
    <property type="entry name" value="Single_hybrid_motif"/>
</dbReference>
<evidence type="ECO:0000259" key="5">
    <source>
        <dbReference type="PROSITE" id="PS50968"/>
    </source>
</evidence>
<dbReference type="NCBIfam" id="TIGR00527">
    <property type="entry name" value="gcvH"/>
    <property type="match status" value="1"/>
</dbReference>
<feature type="modified residue" description="N6-lipoyllysine" evidence="3 4">
    <location>
        <position position="65"/>
    </location>
</feature>
<dbReference type="GO" id="GO:0009249">
    <property type="term" value="P:protein lipoylation"/>
    <property type="evidence" value="ECO:0007669"/>
    <property type="project" value="TreeGrafter"/>
</dbReference>
<protein>
    <recommendedName>
        <fullName evidence="3">Glycine cleavage system H protein</fullName>
    </recommendedName>
</protein>
<name>A0A4R7JP05_9GAMM</name>
<sequence>MTATPEELLYTPSHEWIRDNGDGTVTMGITDHAQDQLGDVVFVELPEEEQTIAKGEELAVVESVKSASDIYAPVSGVVESTNEALEDAPETVNEHCYGDGWMVKIKLENPDELSELLSADRYQQMVADEA</sequence>
<dbReference type="CDD" id="cd06848">
    <property type="entry name" value="GCS_H"/>
    <property type="match status" value="1"/>
</dbReference>